<organism evidence="2 3">
    <name type="scientific">Caenorhabditis nigoni</name>
    <dbReference type="NCBI Taxonomy" id="1611254"/>
    <lineage>
        <taxon>Eukaryota</taxon>
        <taxon>Metazoa</taxon>
        <taxon>Ecdysozoa</taxon>
        <taxon>Nematoda</taxon>
        <taxon>Chromadorea</taxon>
        <taxon>Rhabditida</taxon>
        <taxon>Rhabditina</taxon>
        <taxon>Rhabditomorpha</taxon>
        <taxon>Rhabditoidea</taxon>
        <taxon>Rhabditidae</taxon>
        <taxon>Peloderinae</taxon>
        <taxon>Caenorhabditis</taxon>
    </lineage>
</organism>
<evidence type="ECO:0000313" key="3">
    <source>
        <dbReference type="Proteomes" id="UP000230233"/>
    </source>
</evidence>
<feature type="region of interest" description="Disordered" evidence="1">
    <location>
        <begin position="71"/>
        <end position="100"/>
    </location>
</feature>
<dbReference type="EMBL" id="PDUG01000005">
    <property type="protein sequence ID" value="PIC24882.1"/>
    <property type="molecule type" value="Genomic_DNA"/>
</dbReference>
<name>A0A2G5TC81_9PELO</name>
<dbReference type="OrthoDB" id="10341712at2759"/>
<proteinExistence type="predicted"/>
<feature type="region of interest" description="Disordered" evidence="1">
    <location>
        <begin position="131"/>
        <end position="173"/>
    </location>
</feature>
<sequence length="211" mass="25060">MADENRYVFMFKNLLEGFEIISLEDVVIIGDSEPKPNSRPSPVNEVDRAREKLAEKLRILKEDQIQQKLEREQIKKDLDDLKRSNEERRRKEDENKKSNEVIEAKLAKLEDYEKARKMEFEKYLKRYKDNQKHPIRQQSVDETFESSSSSGTKIKRARSERMPNLSNKKIFADKVSEKRRIKIDKLKSQGNGKLDIEKNEKVTRIKDDNFE</sequence>
<comment type="caution">
    <text evidence="2">The sequence shown here is derived from an EMBL/GenBank/DDBJ whole genome shotgun (WGS) entry which is preliminary data.</text>
</comment>
<dbReference type="Proteomes" id="UP000230233">
    <property type="component" value="Chromosome V"/>
</dbReference>
<reference evidence="3" key="1">
    <citation type="submission" date="2017-10" db="EMBL/GenBank/DDBJ databases">
        <title>Rapid genome shrinkage in a self-fertile nematode reveals novel sperm competition proteins.</title>
        <authorList>
            <person name="Yin D."/>
            <person name="Schwarz E.M."/>
            <person name="Thomas C.G."/>
            <person name="Felde R.L."/>
            <person name="Korf I.F."/>
            <person name="Cutter A.D."/>
            <person name="Schartner C.M."/>
            <person name="Ralston E.J."/>
            <person name="Meyer B.J."/>
            <person name="Haag E.S."/>
        </authorList>
    </citation>
    <scope>NUCLEOTIDE SEQUENCE [LARGE SCALE GENOMIC DNA]</scope>
    <source>
        <strain evidence="3">JU1422</strain>
    </source>
</reference>
<evidence type="ECO:0000256" key="1">
    <source>
        <dbReference type="SAM" id="MobiDB-lite"/>
    </source>
</evidence>
<gene>
    <name evidence="2" type="primary">Cnig_chr_V.g18026</name>
    <name evidence="2" type="ORF">B9Z55_018026</name>
</gene>
<keyword evidence="3" id="KW-1185">Reference proteome</keyword>
<accession>A0A2G5TC81</accession>
<evidence type="ECO:0000313" key="2">
    <source>
        <dbReference type="EMBL" id="PIC24882.1"/>
    </source>
</evidence>
<dbReference type="AlphaFoldDB" id="A0A2G5TC81"/>
<protein>
    <submittedName>
        <fullName evidence="2">Uncharacterized protein</fullName>
    </submittedName>
</protein>